<dbReference type="Gene3D" id="3.50.50.100">
    <property type="match status" value="1"/>
</dbReference>
<feature type="domain" description="External alternative NADH-ubiquinone oxidoreductase-like C-terminal" evidence="10">
    <location>
        <begin position="396"/>
        <end position="454"/>
    </location>
</feature>
<dbReference type="SUPFAM" id="SSF51905">
    <property type="entry name" value="FAD/NAD(P)-binding domain"/>
    <property type="match status" value="2"/>
</dbReference>
<sequence length="475" mass="50759">MEHKKTGTALAALLAAGACAAYSYGRMQKRRREVQSIPKGAKIVILGAGFAGIHVARELMRLIPPEKNADIVLVDQNDFLLFTPMLTETAGGSVDAQHIVARIRNMAPGVRFQQGRVTSVDLETKRVTIEVGGEDGIPAAMRDLEADHLVIALGSCSNFRGTPGVQEHALTVKTVGDAAAIRGRIEALLERATDEPDEEIRRALLTIVVAGGGYSGVETMAAVNDLLRDSMRDYPTLKPAQARTILMDLGDRLLPELGEKLASYAQRELEHRGVAVRLKTGITGAGDGYVEIKGGERIASHTLIWAAGVKPSPIVEALDITQGRHGGIIVDGSCAAQGRPGVWALGDCAEIPHPDGKGTYAPTAQNAMREGTLTARNIVAALRGEPTKPFVYTPMGEMALVGRYTGVARVFGLQFSGPLAWAMWRCVYLAKMPGLGKRARILADWTLDAIFGREGADSIATRGARKLEAPGAYED</sequence>
<dbReference type="InterPro" id="IPR054585">
    <property type="entry name" value="NDH2-like_C"/>
</dbReference>
<feature type="domain" description="FAD/NAD(P)-binding" evidence="9">
    <location>
        <begin position="42"/>
        <end position="371"/>
    </location>
</feature>
<evidence type="ECO:0000256" key="8">
    <source>
        <dbReference type="ARBA" id="ARBA00047599"/>
    </source>
</evidence>
<dbReference type="Proteomes" id="UP000287394">
    <property type="component" value="Chromosome"/>
</dbReference>
<dbReference type="Pfam" id="PF07992">
    <property type="entry name" value="Pyr_redox_2"/>
    <property type="match status" value="1"/>
</dbReference>
<dbReference type="EC" id="1.6.5.9" evidence="2"/>
<evidence type="ECO:0000313" key="11">
    <source>
        <dbReference type="EMBL" id="BDI34093.1"/>
    </source>
</evidence>
<gene>
    <name evidence="11" type="ORF">CCAX7_61440</name>
</gene>
<evidence type="ECO:0000256" key="2">
    <source>
        <dbReference type="ARBA" id="ARBA00012637"/>
    </source>
</evidence>
<keyword evidence="6" id="KW-0560">Oxidoreductase</keyword>
<comment type="similarity">
    <text evidence="1">Belongs to the NADH dehydrogenase family.</text>
</comment>
<keyword evidence="3" id="KW-0285">Flavoprotein</keyword>
<dbReference type="InterPro" id="IPR045024">
    <property type="entry name" value="NDH-2"/>
</dbReference>
<evidence type="ECO:0000256" key="6">
    <source>
        <dbReference type="ARBA" id="ARBA00023002"/>
    </source>
</evidence>
<keyword evidence="5" id="KW-0809">Transit peptide</keyword>
<dbReference type="EMBL" id="AP025739">
    <property type="protein sequence ID" value="BDI34093.1"/>
    <property type="molecule type" value="Genomic_DNA"/>
</dbReference>
<dbReference type="InterPro" id="IPR036188">
    <property type="entry name" value="FAD/NAD-bd_sf"/>
</dbReference>
<organism evidence="11 12">
    <name type="scientific">Capsulimonas corticalis</name>
    <dbReference type="NCBI Taxonomy" id="2219043"/>
    <lineage>
        <taxon>Bacteria</taxon>
        <taxon>Bacillati</taxon>
        <taxon>Armatimonadota</taxon>
        <taxon>Armatimonadia</taxon>
        <taxon>Capsulimonadales</taxon>
        <taxon>Capsulimonadaceae</taxon>
        <taxon>Capsulimonas</taxon>
    </lineage>
</organism>
<keyword evidence="4" id="KW-0274">FAD</keyword>
<evidence type="ECO:0000256" key="3">
    <source>
        <dbReference type="ARBA" id="ARBA00022630"/>
    </source>
</evidence>
<dbReference type="Pfam" id="PF22366">
    <property type="entry name" value="NDH2_C"/>
    <property type="match status" value="1"/>
</dbReference>
<keyword evidence="7" id="KW-0520">NAD</keyword>
<dbReference type="AlphaFoldDB" id="A0A402CWA2"/>
<dbReference type="InterPro" id="IPR023753">
    <property type="entry name" value="FAD/NAD-binding_dom"/>
</dbReference>
<keyword evidence="12" id="KW-1185">Reference proteome</keyword>
<evidence type="ECO:0000259" key="10">
    <source>
        <dbReference type="Pfam" id="PF22366"/>
    </source>
</evidence>
<evidence type="ECO:0000256" key="5">
    <source>
        <dbReference type="ARBA" id="ARBA00022946"/>
    </source>
</evidence>
<evidence type="ECO:0000256" key="4">
    <source>
        <dbReference type="ARBA" id="ARBA00022827"/>
    </source>
</evidence>
<evidence type="ECO:0000259" key="9">
    <source>
        <dbReference type="Pfam" id="PF07992"/>
    </source>
</evidence>
<evidence type="ECO:0000313" key="12">
    <source>
        <dbReference type="Proteomes" id="UP000287394"/>
    </source>
</evidence>
<comment type="catalytic activity">
    <reaction evidence="8">
        <text>a quinone + NADH + H(+) = a quinol + NAD(+)</text>
        <dbReference type="Rhea" id="RHEA:46160"/>
        <dbReference type="ChEBI" id="CHEBI:15378"/>
        <dbReference type="ChEBI" id="CHEBI:24646"/>
        <dbReference type="ChEBI" id="CHEBI:57540"/>
        <dbReference type="ChEBI" id="CHEBI:57945"/>
        <dbReference type="ChEBI" id="CHEBI:132124"/>
        <dbReference type="EC" id="1.6.5.9"/>
    </reaction>
</comment>
<name>A0A402CWA2_9BACT</name>
<protein>
    <recommendedName>
        <fullName evidence="2">NADH:ubiquinone reductase (non-electrogenic)</fullName>
        <ecNumber evidence="2">1.6.5.9</ecNumber>
    </recommendedName>
</protein>
<dbReference type="PANTHER" id="PTHR43706:SF47">
    <property type="entry name" value="EXTERNAL NADH-UBIQUINONE OXIDOREDUCTASE 1, MITOCHONDRIAL-RELATED"/>
    <property type="match status" value="1"/>
</dbReference>
<dbReference type="PRINTS" id="PR00368">
    <property type="entry name" value="FADPNR"/>
</dbReference>
<proteinExistence type="inferred from homology"/>
<reference evidence="11 12" key="1">
    <citation type="journal article" date="2019" name="Int. J. Syst. Evol. Microbiol.">
        <title>Capsulimonas corticalis gen. nov., sp. nov., an aerobic capsulated bacterium, of a novel bacterial order, Capsulimonadales ord. nov., of the class Armatimonadia of the phylum Armatimonadetes.</title>
        <authorList>
            <person name="Li J."/>
            <person name="Kudo C."/>
            <person name="Tonouchi A."/>
        </authorList>
    </citation>
    <scope>NUCLEOTIDE SEQUENCE [LARGE SCALE GENOMIC DNA]</scope>
    <source>
        <strain evidence="11 12">AX-7</strain>
    </source>
</reference>
<dbReference type="PROSITE" id="PS51257">
    <property type="entry name" value="PROKAR_LIPOPROTEIN"/>
    <property type="match status" value="1"/>
</dbReference>
<dbReference type="KEGG" id="ccot:CCAX7_61440"/>
<evidence type="ECO:0000256" key="7">
    <source>
        <dbReference type="ARBA" id="ARBA00023027"/>
    </source>
</evidence>
<dbReference type="PANTHER" id="PTHR43706">
    <property type="entry name" value="NADH DEHYDROGENASE"/>
    <property type="match status" value="1"/>
</dbReference>
<accession>A0A402CWA2</accession>
<dbReference type="GO" id="GO:0050136">
    <property type="term" value="F:NADH dehydrogenase (quinone) (non-electrogenic) activity"/>
    <property type="evidence" value="ECO:0007669"/>
    <property type="project" value="UniProtKB-EC"/>
</dbReference>
<dbReference type="RefSeq" id="WP_165864226.1">
    <property type="nucleotide sequence ID" value="NZ_AP025739.1"/>
</dbReference>
<evidence type="ECO:0000256" key="1">
    <source>
        <dbReference type="ARBA" id="ARBA00005272"/>
    </source>
</evidence>
<dbReference type="FunCoup" id="A0A402CWA2">
    <property type="interactions" value="255"/>
</dbReference>